<evidence type="ECO:0000256" key="1">
    <source>
        <dbReference type="ARBA" id="ARBA00004651"/>
    </source>
</evidence>
<feature type="transmembrane region" description="Helical" evidence="10">
    <location>
        <begin position="240"/>
        <end position="260"/>
    </location>
</feature>
<dbReference type="PANTHER" id="PTHR24223:SF404">
    <property type="entry name" value="ABC MULTIDRUG TRANSPORTER (EUROFUNG)-RELATED"/>
    <property type="match status" value="1"/>
</dbReference>
<dbReference type="InterPro" id="IPR044726">
    <property type="entry name" value="ABCC_6TM_D2"/>
</dbReference>
<evidence type="ECO:0000256" key="3">
    <source>
        <dbReference type="ARBA" id="ARBA00022475"/>
    </source>
</evidence>
<dbReference type="SUPFAM" id="SSF90123">
    <property type="entry name" value="ABC transporter transmembrane region"/>
    <property type="match status" value="2"/>
</dbReference>
<feature type="transmembrane region" description="Helical" evidence="10">
    <location>
        <begin position="973"/>
        <end position="1005"/>
    </location>
</feature>
<dbReference type="FunFam" id="1.20.1560.10:FF:000055">
    <property type="entry name" value="ABC multidrug transporter (Eurofung)"/>
    <property type="match status" value="1"/>
</dbReference>
<dbReference type="GO" id="GO:0140359">
    <property type="term" value="F:ABC-type transporter activity"/>
    <property type="evidence" value="ECO:0007669"/>
    <property type="project" value="InterPro"/>
</dbReference>
<dbReference type="CDD" id="cd03250">
    <property type="entry name" value="ABCC_MRP_domain1"/>
    <property type="match status" value="1"/>
</dbReference>
<feature type="transmembrane region" description="Helical" evidence="10">
    <location>
        <begin position="748"/>
        <end position="772"/>
    </location>
</feature>
<gene>
    <name evidence="13" type="ORF">SAPIO_CDS9169</name>
</gene>
<feature type="transmembrane region" description="Helical" evidence="10">
    <location>
        <begin position="801"/>
        <end position="825"/>
    </location>
</feature>
<evidence type="ECO:0000256" key="6">
    <source>
        <dbReference type="ARBA" id="ARBA00022840"/>
    </source>
</evidence>
<dbReference type="GeneID" id="27728241"/>
<evidence type="ECO:0000256" key="7">
    <source>
        <dbReference type="ARBA" id="ARBA00022989"/>
    </source>
</evidence>
<dbReference type="OrthoDB" id="6500128at2759"/>
<feature type="transmembrane region" description="Helical" evidence="10">
    <location>
        <begin position="20"/>
        <end position="38"/>
    </location>
</feature>
<evidence type="ECO:0000256" key="9">
    <source>
        <dbReference type="SAM" id="MobiDB-lite"/>
    </source>
</evidence>
<dbReference type="KEGG" id="sapo:SAPIO_CDS9169"/>
<dbReference type="InterPro" id="IPR017871">
    <property type="entry name" value="ABC_transporter-like_CS"/>
</dbReference>
<dbReference type="GO" id="GO:0005886">
    <property type="term" value="C:plasma membrane"/>
    <property type="evidence" value="ECO:0007669"/>
    <property type="project" value="UniProtKB-SubCell"/>
</dbReference>
<evidence type="ECO:0000256" key="8">
    <source>
        <dbReference type="ARBA" id="ARBA00023136"/>
    </source>
</evidence>
<dbReference type="Gene3D" id="3.40.50.300">
    <property type="entry name" value="P-loop containing nucleotide triphosphate hydrolases"/>
    <property type="match status" value="2"/>
</dbReference>
<feature type="transmembrane region" description="Helical" evidence="10">
    <location>
        <begin position="349"/>
        <end position="373"/>
    </location>
</feature>
<evidence type="ECO:0000256" key="5">
    <source>
        <dbReference type="ARBA" id="ARBA00022741"/>
    </source>
</evidence>
<dbReference type="Gene3D" id="1.20.1560.10">
    <property type="entry name" value="ABC transporter type 1, transmembrane domain"/>
    <property type="match status" value="2"/>
</dbReference>
<evidence type="ECO:0000256" key="2">
    <source>
        <dbReference type="ARBA" id="ARBA00022448"/>
    </source>
</evidence>
<dbReference type="InterPro" id="IPR027417">
    <property type="entry name" value="P-loop_NTPase"/>
</dbReference>
<dbReference type="RefSeq" id="XP_016639934.1">
    <property type="nucleotide sequence ID" value="XM_016790631.1"/>
</dbReference>
<keyword evidence="7 10" id="KW-1133">Transmembrane helix</keyword>
<keyword evidence="8 10" id="KW-0472">Membrane</keyword>
<accession>A0A084FYH3</accession>
<dbReference type="PROSITE" id="PS00211">
    <property type="entry name" value="ABC_TRANSPORTER_1"/>
    <property type="match status" value="1"/>
</dbReference>
<reference evidence="13 14" key="1">
    <citation type="journal article" date="2014" name="Genome Announc.">
        <title>Draft genome sequence of the pathogenic fungus Scedosporium apiospermum.</title>
        <authorList>
            <person name="Vandeputte P."/>
            <person name="Ghamrawi S."/>
            <person name="Rechenmann M."/>
            <person name="Iltis A."/>
            <person name="Giraud S."/>
            <person name="Fleury M."/>
            <person name="Thornton C."/>
            <person name="Delhaes L."/>
            <person name="Meyer W."/>
            <person name="Papon N."/>
            <person name="Bouchara J.P."/>
        </authorList>
    </citation>
    <scope>NUCLEOTIDE SEQUENCE [LARGE SCALE GENOMIC DNA]</scope>
    <source>
        <strain evidence="13 14">IHEM 14462</strain>
    </source>
</reference>
<evidence type="ECO:0008006" key="15">
    <source>
        <dbReference type="Google" id="ProtNLM"/>
    </source>
</evidence>
<feature type="transmembrane region" description="Helical" evidence="10">
    <location>
        <begin position="901"/>
        <end position="918"/>
    </location>
</feature>
<dbReference type="PROSITE" id="PS50893">
    <property type="entry name" value="ABC_TRANSPORTER_2"/>
    <property type="match status" value="1"/>
</dbReference>
<dbReference type="InterPro" id="IPR044746">
    <property type="entry name" value="ABCC_6TM_D1"/>
</dbReference>
<dbReference type="EMBL" id="JOWA01000132">
    <property type="protein sequence ID" value="KEZ40135.1"/>
    <property type="molecule type" value="Genomic_DNA"/>
</dbReference>
<evidence type="ECO:0000259" key="12">
    <source>
        <dbReference type="PROSITE" id="PS50929"/>
    </source>
</evidence>
<feature type="transmembrane region" description="Helical" evidence="10">
    <location>
        <begin position="172"/>
        <end position="193"/>
    </location>
</feature>
<dbReference type="PANTHER" id="PTHR24223">
    <property type="entry name" value="ATP-BINDING CASSETTE SUB-FAMILY C"/>
    <property type="match status" value="1"/>
</dbReference>
<feature type="domain" description="ABC transporter" evidence="11">
    <location>
        <begin position="477"/>
        <end position="702"/>
    </location>
</feature>
<dbReference type="InterPro" id="IPR003439">
    <property type="entry name" value="ABC_transporter-like_ATP-bd"/>
</dbReference>
<dbReference type="Proteomes" id="UP000028545">
    <property type="component" value="Unassembled WGS sequence"/>
</dbReference>
<protein>
    <recommendedName>
        <fullName evidence="15">ABC transporter</fullName>
    </recommendedName>
</protein>
<feature type="transmembrane region" description="Helical" evidence="10">
    <location>
        <begin position="874"/>
        <end position="895"/>
    </location>
</feature>
<name>A0A084FYH3_PSEDA</name>
<feature type="transmembrane region" description="Helical" evidence="10">
    <location>
        <begin position="140"/>
        <end position="160"/>
    </location>
</feature>
<dbReference type="Pfam" id="PF00005">
    <property type="entry name" value="ABC_tran"/>
    <property type="match status" value="2"/>
</dbReference>
<evidence type="ECO:0000259" key="11">
    <source>
        <dbReference type="PROSITE" id="PS50893"/>
    </source>
</evidence>
<keyword evidence="14" id="KW-1185">Reference proteome</keyword>
<dbReference type="InterPro" id="IPR003593">
    <property type="entry name" value="AAA+_ATPase"/>
</dbReference>
<keyword evidence="6" id="KW-0067">ATP-binding</keyword>
<evidence type="ECO:0000313" key="13">
    <source>
        <dbReference type="EMBL" id="KEZ40135.1"/>
    </source>
</evidence>
<dbReference type="SMART" id="SM00382">
    <property type="entry name" value="AAA"/>
    <property type="match status" value="1"/>
</dbReference>
<dbReference type="Pfam" id="PF00664">
    <property type="entry name" value="ABC_membrane"/>
    <property type="match status" value="2"/>
</dbReference>
<dbReference type="InterPro" id="IPR050173">
    <property type="entry name" value="ABC_transporter_C-like"/>
</dbReference>
<evidence type="ECO:0000256" key="10">
    <source>
        <dbReference type="SAM" id="Phobius"/>
    </source>
</evidence>
<dbReference type="InterPro" id="IPR036640">
    <property type="entry name" value="ABC1_TM_sf"/>
</dbReference>
<dbReference type="FunFam" id="1.20.1560.10:FF:000066">
    <property type="entry name" value="ABC multidrug transporter (Eurofung)"/>
    <property type="match status" value="1"/>
</dbReference>
<dbReference type="PROSITE" id="PS50929">
    <property type="entry name" value="ABC_TM1F"/>
    <property type="match status" value="2"/>
</dbReference>
<dbReference type="InterPro" id="IPR011527">
    <property type="entry name" value="ABC1_TM_dom"/>
</dbReference>
<dbReference type="CDD" id="cd18580">
    <property type="entry name" value="ABC_6TM_ABCC_D2"/>
    <property type="match status" value="1"/>
</dbReference>
<feature type="domain" description="ABC transmembrane type-1" evidence="12">
    <location>
        <begin position="140"/>
        <end position="415"/>
    </location>
</feature>
<feature type="transmembrane region" description="Helical" evidence="10">
    <location>
        <begin position="266"/>
        <end position="287"/>
    </location>
</feature>
<keyword evidence="3" id="KW-1003">Cell membrane</keyword>
<dbReference type="GO" id="GO:0016887">
    <property type="term" value="F:ATP hydrolysis activity"/>
    <property type="evidence" value="ECO:0007669"/>
    <property type="project" value="InterPro"/>
</dbReference>
<comment type="subcellular location">
    <subcellularLocation>
        <location evidence="1">Cell membrane</location>
        <topology evidence="1">Multi-pass membrane protein</topology>
    </subcellularLocation>
</comment>
<keyword evidence="2" id="KW-0813">Transport</keyword>
<dbReference type="HOGENOM" id="CLU_000604_27_5_1"/>
<dbReference type="CDD" id="cd18579">
    <property type="entry name" value="ABC_6TM_ABCC_D1"/>
    <property type="match status" value="1"/>
</dbReference>
<sequence length="1271" mass="141536">MSLVGIARSRTLWLVPGARSESITFVFVLAFTIMSFAIESSGKERLLTKSANKPRTPEAYSGFWKLVGYLWLRRTFLDGYSKVISVQDLPELDPGLASDVVHQELANSWAKSNKFKKNMLLYACFKGYKWSFLSAVIPRLFLSGFMFANPFLVTATIKWVEDKTSTTASGKGLIGAFALVYLGTAASTAIYWYRTYRFITRLRGGLIALTFRQTVHSRGVDLGKITAITLMGTDVERIVYGFRFIHELWAAPIDICIAVYLLERQVFIACIVPAVILGVFIASTFYLSPFAKKAQRQWVERVEERLKLTSYMLGDMKAVKMLGLSDRMYSMIQKLRELELATSTKFRKLLLWQLFLSNSPQCLVTVGTFAVYVAVALSRHDNSILAAQAFTSLTLISLLSNPALIFIQAVPQVVQCIGCFDRLQEYCNRPSYEEAVGKPKTDSFDGDTSLKNSEKVTENMVKGENREPEENLLLTSFHNQTVGWDQTAPPVLKRLDLNVRANEVTMIIGPIGSGKSTFLESILGETVVFEGKMTKYFSAAGYCPQTPWLRNQTVRQNIVGAFEFDEDWYATVVYACGLEQDLNQLPLGDSTVVGSNGLSLSGGQKQRIALARVVYSRHRVAVLDDVFSGMDATTVEHISKSLFGPQGLFKTHPTSVVATTHSPYLLQYADSVIAFKDGEVIEAGRIEELRARDGYTASIWRNPQTGSSTPKEPTSEGQDSTPDAGITEATDAEADARRQRGDFSVYRYYIKAAGVLPATVFVVFVFICATLFELQQAVWLDQWSKANREEPNKNVGMYLGVYAAFGVAAVIAMIIGAWSLVIPVINNSALGLHKDLLQSTVSAPIQFFTKVDIGNLTNRFSQDMDLIDMKLPMYAVNYVSAASFCIIKVVVLSVYARYLTLAVPFLAVVVYFTQKFYLRTSRQMRLLDIEAKAPLYSHFLDTVGGATGIRAFRWHAAFEATCIDLLDVSQRPVYLLFCIQQCLAFVLDIIVAILAVLLVTTVVAWRDSFQPGQVGVALVLVMTFNVELTQLVKFWTMLETSIGAVARVKDFTYSTPSERGTTKVTTPPSTWPSAGDIKFSRIVASYSPESPPVLKGVSLHLQPGEKVALIQLQEGCITIDDVDISQLDKEDLRSRLNVITQDPFLMPGTIRFNIDPYEASSDDEIIEALKRLRLWDLVKDQGGLDKAMEANSWSIGQRQLLCLARAMVRGSRILILDEATSSVDTETESIMHEVIETDFAHHTVLSIMHRLAHITNQAAIEERMSNEETVD</sequence>
<evidence type="ECO:0000256" key="4">
    <source>
        <dbReference type="ARBA" id="ARBA00022692"/>
    </source>
</evidence>
<evidence type="ECO:0000313" key="14">
    <source>
        <dbReference type="Proteomes" id="UP000028545"/>
    </source>
</evidence>
<proteinExistence type="predicted"/>
<feature type="domain" description="ABC transmembrane type-1" evidence="12">
    <location>
        <begin position="760"/>
        <end position="1040"/>
    </location>
</feature>
<dbReference type="VEuPathDB" id="FungiDB:SAPIO_CDS9169"/>
<feature type="compositionally biased region" description="Polar residues" evidence="9">
    <location>
        <begin position="699"/>
        <end position="721"/>
    </location>
</feature>
<dbReference type="AlphaFoldDB" id="A0A084FYH3"/>
<feature type="region of interest" description="Disordered" evidence="9">
    <location>
        <begin position="699"/>
        <end position="735"/>
    </location>
</feature>
<comment type="caution">
    <text evidence="13">The sequence shown here is derived from an EMBL/GenBank/DDBJ whole genome shotgun (WGS) entry which is preliminary data.</text>
</comment>
<feature type="transmembrane region" description="Helical" evidence="10">
    <location>
        <begin position="385"/>
        <end position="407"/>
    </location>
</feature>
<keyword evidence="5" id="KW-0547">Nucleotide-binding</keyword>
<dbReference type="OMA" id="YEYRTIR"/>
<keyword evidence="4 10" id="KW-0812">Transmembrane</keyword>
<organism evidence="13 14">
    <name type="scientific">Pseudallescheria apiosperma</name>
    <name type="common">Scedosporium apiospermum</name>
    <dbReference type="NCBI Taxonomy" id="563466"/>
    <lineage>
        <taxon>Eukaryota</taxon>
        <taxon>Fungi</taxon>
        <taxon>Dikarya</taxon>
        <taxon>Ascomycota</taxon>
        <taxon>Pezizomycotina</taxon>
        <taxon>Sordariomycetes</taxon>
        <taxon>Hypocreomycetidae</taxon>
        <taxon>Microascales</taxon>
        <taxon>Microascaceae</taxon>
        <taxon>Scedosporium</taxon>
    </lineage>
</organism>
<dbReference type="GO" id="GO:0005524">
    <property type="term" value="F:ATP binding"/>
    <property type="evidence" value="ECO:0007669"/>
    <property type="project" value="UniProtKB-KW"/>
</dbReference>
<dbReference type="SUPFAM" id="SSF52540">
    <property type="entry name" value="P-loop containing nucleoside triphosphate hydrolases"/>
    <property type="match status" value="2"/>
</dbReference>